<dbReference type="InterPro" id="IPR051162">
    <property type="entry name" value="T4SS_component"/>
</dbReference>
<dbReference type="Gene3D" id="3.40.50.300">
    <property type="entry name" value="P-loop containing nucleotide triphosphate hydrolases"/>
    <property type="match status" value="2"/>
</dbReference>
<accession>A0AAU2GWQ8</accession>
<dbReference type="PANTHER" id="PTHR30121:SF6">
    <property type="entry name" value="SLR6007 PROTEIN"/>
    <property type="match status" value="1"/>
</dbReference>
<dbReference type="SUPFAM" id="SSF52540">
    <property type="entry name" value="P-loop containing nucleoside triphosphate hydrolases"/>
    <property type="match status" value="1"/>
</dbReference>
<reference evidence="2" key="1">
    <citation type="submission" date="2022-10" db="EMBL/GenBank/DDBJ databases">
        <title>The complete genomes of actinobacterial strains from the NBC collection.</title>
        <authorList>
            <person name="Joergensen T.S."/>
            <person name="Alvarez Arevalo M."/>
            <person name="Sterndorff E.B."/>
            <person name="Faurdal D."/>
            <person name="Vuksanovic O."/>
            <person name="Mourched A.-S."/>
            <person name="Charusanti P."/>
            <person name="Shaw S."/>
            <person name="Blin K."/>
            <person name="Weber T."/>
        </authorList>
    </citation>
    <scope>NUCLEOTIDE SEQUENCE</scope>
    <source>
        <strain evidence="2">NBC_00060</strain>
    </source>
</reference>
<sequence>MSPTVFVTPIALTLLVSAPFLGRKNMQPSEATRLSYRLAFPTDLTTEHVARWMTSVSGTLTTGPRRLLGVPTMVFEVSATDHGIVHGLKVPREHARYIVPQLRSLVPGMTVTPAADEEPPVHWTTAAELGQTNPNRSLSILDAAALSASILAGMQGLGADEALLLQWVVTPALQERPPRQGREVRSSRYSLVGQLLVGSAGADKDEIADRRAKLSEPNFLGVLRIAARASDKRQADRLLAPLRSSLASVRSPDNRFRKRLVSSSRVVQRVAAAAPVTIFPAQLAVTELVGLLAWPIGQPHIAGLPRSRTRHLPATGAIPRTGRVIARSNFPGNERLLALDPIQSAQHLQVVGPTGSGKTVLLTNLIEQDMKAGRGVVLVEGKGDLFNEVLARVPEHRVQDVVLVDVGDVDYPVGWNLLTGSPYLAAAGIQALFDHLYPQDARGVRVRAGFYHLILTLMLSTGAAEPMSFADIGPLALPQARQEEFSRRLIRGVGHIEELADWWRGIDDRMRPAHFQPILDRIWQLNNRPSLRNILGQGRSTVDLPSILRDRKILLVNLSRATEGRDTAGLFGSLLLNAIWGAVQAGACDPTNPTQLYADEFQDLIGLPISPSEWFAQARSLGLAVTVAHQHLDQLTRELQAATQNNCRSKVVFQTAADEARDWARQFGRSVTEEDFLNLSRYEILVRLATEDGVSSPVSGVTLPPSDPTGFGDEVRRLSRERYGRPRSEVEDEIRRRRSGRVEPADSGQPAPPPNRRRFGGPRVED</sequence>
<evidence type="ECO:0000313" key="2">
    <source>
        <dbReference type="EMBL" id="WTU39489.1"/>
    </source>
</evidence>
<name>A0AAU2GWQ8_9ACTN</name>
<evidence type="ECO:0000256" key="1">
    <source>
        <dbReference type="SAM" id="MobiDB-lite"/>
    </source>
</evidence>
<protein>
    <submittedName>
        <fullName evidence="2">Type IV secretory system conjugative DNA transfer family protein</fullName>
    </submittedName>
</protein>
<dbReference type="EMBL" id="CP108253">
    <property type="protein sequence ID" value="WTU39489.1"/>
    <property type="molecule type" value="Genomic_DNA"/>
</dbReference>
<feature type="compositionally biased region" description="Basic and acidic residues" evidence="1">
    <location>
        <begin position="713"/>
        <end position="744"/>
    </location>
</feature>
<gene>
    <name evidence="2" type="ORF">OHV25_07845</name>
</gene>
<dbReference type="PANTHER" id="PTHR30121">
    <property type="entry name" value="UNCHARACTERIZED PROTEIN YJGR-RELATED"/>
    <property type="match status" value="1"/>
</dbReference>
<dbReference type="InterPro" id="IPR027417">
    <property type="entry name" value="P-loop_NTPase"/>
</dbReference>
<organism evidence="2">
    <name type="scientific">Streptomyces sp. NBC_00060</name>
    <dbReference type="NCBI Taxonomy" id="2975636"/>
    <lineage>
        <taxon>Bacteria</taxon>
        <taxon>Bacillati</taxon>
        <taxon>Actinomycetota</taxon>
        <taxon>Actinomycetes</taxon>
        <taxon>Kitasatosporales</taxon>
        <taxon>Streptomycetaceae</taxon>
        <taxon>Streptomyces</taxon>
    </lineage>
</organism>
<proteinExistence type="predicted"/>
<feature type="region of interest" description="Disordered" evidence="1">
    <location>
        <begin position="694"/>
        <end position="766"/>
    </location>
</feature>
<dbReference type="AlphaFoldDB" id="A0AAU2GWQ8"/>